<gene>
    <name evidence="1" type="ordered locus">NE1637</name>
</gene>
<dbReference type="Proteomes" id="UP000001416">
    <property type="component" value="Chromosome"/>
</dbReference>
<dbReference type="EMBL" id="AL954747">
    <property type="protein sequence ID" value="CAD85548.1"/>
    <property type="molecule type" value="Genomic_DNA"/>
</dbReference>
<reference evidence="1 2" key="1">
    <citation type="journal article" date="2003" name="J. Bacteriol.">
        <title>Complete genome sequence of the ammonia-oxidizing bacterium and obligate chemolithoautotroph Nitrosomonas europaea.</title>
        <authorList>
            <person name="Chain P."/>
            <person name="Lamerdin J."/>
            <person name="Larimer F."/>
            <person name="Regala W."/>
            <person name="Land M."/>
            <person name="Hauser L."/>
            <person name="Hooper A."/>
            <person name="Klotz M."/>
            <person name="Norton J."/>
            <person name="Sayavedra-Soto L."/>
            <person name="Arciero D."/>
            <person name="Hommes N."/>
            <person name="Whittaker M."/>
            <person name="Arp D."/>
        </authorList>
    </citation>
    <scope>NUCLEOTIDE SEQUENCE [LARGE SCALE GENOMIC DNA]</scope>
    <source>
        <strain evidence="2">ATCC 19718 / CIP 103999 / KCTC 2705 / NBRC 14298</strain>
    </source>
</reference>
<proteinExistence type="predicted"/>
<dbReference type="AlphaFoldDB" id="Q82U68"/>
<evidence type="ECO:0000313" key="2">
    <source>
        <dbReference type="Proteomes" id="UP000001416"/>
    </source>
</evidence>
<sequence length="144" mass="14790">MINVTEEKIQGQTAAAPQPARRRLLKSTVAIPVIMTLHSGAALARTSNLAGPVEVGDAVKFNTGEREQLVCVNSGDGPLDGGPTYDLGKTPTADFAPLYDLDGNPMDLEGQAAACREGGAGILISAAAYTSLQGNGFLGNLPPL</sequence>
<keyword evidence="2" id="KW-1185">Reference proteome</keyword>
<evidence type="ECO:0000313" key="1">
    <source>
        <dbReference type="EMBL" id="CAD85548.1"/>
    </source>
</evidence>
<dbReference type="STRING" id="228410.NE1637"/>
<protein>
    <submittedName>
        <fullName evidence="1">Uncharacterized protein</fullName>
    </submittedName>
</protein>
<organism evidence="1 2">
    <name type="scientific">Nitrosomonas europaea (strain ATCC 19718 / CIP 103999 / KCTC 2705 / NBRC 14298)</name>
    <dbReference type="NCBI Taxonomy" id="228410"/>
    <lineage>
        <taxon>Bacteria</taxon>
        <taxon>Pseudomonadati</taxon>
        <taxon>Pseudomonadota</taxon>
        <taxon>Betaproteobacteria</taxon>
        <taxon>Nitrosomonadales</taxon>
        <taxon>Nitrosomonadaceae</taxon>
        <taxon>Nitrosomonas</taxon>
    </lineage>
</organism>
<dbReference type="HOGENOM" id="CLU_1794468_0_0_4"/>
<dbReference type="eggNOG" id="ENOG50315Q0">
    <property type="taxonomic scope" value="Bacteria"/>
</dbReference>
<dbReference type="KEGG" id="neu:NE1637"/>
<name>Q82U68_NITEU</name>
<accession>Q82U68</accession>